<comment type="subcellular location">
    <subcellularLocation>
        <location evidence="1">Cell membrane</location>
        <topology evidence="1">Multi-pass membrane protein</topology>
    </subcellularLocation>
</comment>
<keyword evidence="2" id="KW-1003">Cell membrane</keyword>
<dbReference type="RefSeq" id="WP_139037711.1">
    <property type="nucleotide sequence ID" value="NZ_VDDA01000010.1"/>
</dbReference>
<accession>A0A5C4LFM9</accession>
<dbReference type="OrthoDB" id="9775544at2"/>
<feature type="transmembrane region" description="Helical" evidence="7">
    <location>
        <begin position="835"/>
        <end position="861"/>
    </location>
</feature>
<evidence type="ECO:0000256" key="7">
    <source>
        <dbReference type="SAM" id="Phobius"/>
    </source>
</evidence>
<dbReference type="PANTHER" id="PTHR30287:SF1">
    <property type="entry name" value="INNER MEMBRANE PROTEIN"/>
    <property type="match status" value="1"/>
</dbReference>
<feature type="transmembrane region" description="Helical" evidence="7">
    <location>
        <begin position="49"/>
        <end position="69"/>
    </location>
</feature>
<dbReference type="InterPro" id="IPR003838">
    <property type="entry name" value="ABC3_permease_C"/>
</dbReference>
<feature type="domain" description="ABC3 transporter permease C-terminal" evidence="8">
    <location>
        <begin position="293"/>
        <end position="403"/>
    </location>
</feature>
<evidence type="ECO:0000313" key="9">
    <source>
        <dbReference type="EMBL" id="TNC11103.1"/>
    </source>
</evidence>
<dbReference type="Pfam" id="PF02687">
    <property type="entry name" value="FtsX"/>
    <property type="match status" value="2"/>
</dbReference>
<comment type="caution">
    <text evidence="9">The sequence shown here is derived from an EMBL/GenBank/DDBJ whole genome shotgun (WGS) entry which is preliminary data.</text>
</comment>
<keyword evidence="5 7" id="KW-0472">Membrane</keyword>
<feature type="transmembrane region" description="Helical" evidence="7">
    <location>
        <begin position="747"/>
        <end position="771"/>
    </location>
</feature>
<dbReference type="GO" id="GO:0005886">
    <property type="term" value="C:plasma membrane"/>
    <property type="evidence" value="ECO:0007669"/>
    <property type="project" value="UniProtKB-SubCell"/>
</dbReference>
<evidence type="ECO:0000256" key="6">
    <source>
        <dbReference type="SAM" id="MobiDB-lite"/>
    </source>
</evidence>
<evidence type="ECO:0000256" key="5">
    <source>
        <dbReference type="ARBA" id="ARBA00023136"/>
    </source>
</evidence>
<organism evidence="9 10">
    <name type="scientific">Methylobacterium terricola</name>
    <dbReference type="NCBI Taxonomy" id="2583531"/>
    <lineage>
        <taxon>Bacteria</taxon>
        <taxon>Pseudomonadati</taxon>
        <taxon>Pseudomonadota</taxon>
        <taxon>Alphaproteobacteria</taxon>
        <taxon>Hyphomicrobiales</taxon>
        <taxon>Methylobacteriaceae</taxon>
        <taxon>Methylobacterium</taxon>
    </lineage>
</organism>
<dbReference type="InterPro" id="IPR038766">
    <property type="entry name" value="Membrane_comp_ABC_pdt"/>
</dbReference>
<evidence type="ECO:0000256" key="4">
    <source>
        <dbReference type="ARBA" id="ARBA00022989"/>
    </source>
</evidence>
<feature type="transmembrane region" description="Helical" evidence="7">
    <location>
        <begin position="456"/>
        <end position="480"/>
    </location>
</feature>
<keyword evidence="10" id="KW-1185">Reference proteome</keyword>
<protein>
    <submittedName>
        <fullName evidence="9">FtsX-like permease family protein</fullName>
    </submittedName>
</protein>
<feature type="transmembrane region" description="Helical" evidence="7">
    <location>
        <begin position="334"/>
        <end position="359"/>
    </location>
</feature>
<feature type="compositionally biased region" description="Low complexity" evidence="6">
    <location>
        <begin position="1"/>
        <end position="10"/>
    </location>
</feature>
<feature type="region of interest" description="Disordered" evidence="6">
    <location>
        <begin position="1"/>
        <end position="25"/>
    </location>
</feature>
<feature type="domain" description="ABC3 transporter permease C-terminal" evidence="8">
    <location>
        <begin position="752"/>
        <end position="865"/>
    </location>
</feature>
<evidence type="ECO:0000256" key="3">
    <source>
        <dbReference type="ARBA" id="ARBA00022692"/>
    </source>
</evidence>
<dbReference type="Proteomes" id="UP000305267">
    <property type="component" value="Unassembled WGS sequence"/>
</dbReference>
<feature type="transmembrane region" description="Helical" evidence="7">
    <location>
        <begin position="430"/>
        <end position="450"/>
    </location>
</feature>
<reference evidence="9 10" key="1">
    <citation type="submission" date="2019-06" db="EMBL/GenBank/DDBJ databases">
        <title>Genome of Methylobacterium sp. 17Sr1-39.</title>
        <authorList>
            <person name="Seo T."/>
        </authorList>
    </citation>
    <scope>NUCLEOTIDE SEQUENCE [LARGE SCALE GENOMIC DNA]</scope>
    <source>
        <strain evidence="9 10">17Sr1-39</strain>
    </source>
</reference>
<dbReference type="EMBL" id="VDDA01000010">
    <property type="protein sequence ID" value="TNC11103.1"/>
    <property type="molecule type" value="Genomic_DNA"/>
</dbReference>
<name>A0A5C4LFM9_9HYPH</name>
<keyword evidence="3 7" id="KW-0812">Transmembrane</keyword>
<evidence type="ECO:0000256" key="1">
    <source>
        <dbReference type="ARBA" id="ARBA00004651"/>
    </source>
</evidence>
<feature type="transmembrane region" description="Helical" evidence="7">
    <location>
        <begin position="289"/>
        <end position="313"/>
    </location>
</feature>
<evidence type="ECO:0000256" key="2">
    <source>
        <dbReference type="ARBA" id="ARBA00022475"/>
    </source>
</evidence>
<feature type="transmembrane region" description="Helical" evidence="7">
    <location>
        <begin position="501"/>
        <end position="525"/>
    </location>
</feature>
<dbReference type="AlphaFoldDB" id="A0A5C4LFM9"/>
<keyword evidence="4 7" id="KW-1133">Transmembrane helix</keyword>
<gene>
    <name evidence="9" type="ORF">FF100_21120</name>
</gene>
<feature type="transmembrane region" description="Helical" evidence="7">
    <location>
        <begin position="379"/>
        <end position="400"/>
    </location>
</feature>
<evidence type="ECO:0000313" key="10">
    <source>
        <dbReference type="Proteomes" id="UP000305267"/>
    </source>
</evidence>
<evidence type="ECO:0000259" key="8">
    <source>
        <dbReference type="Pfam" id="PF02687"/>
    </source>
</evidence>
<proteinExistence type="predicted"/>
<feature type="transmembrane region" description="Helical" evidence="7">
    <location>
        <begin position="792"/>
        <end position="823"/>
    </location>
</feature>
<dbReference type="PANTHER" id="PTHR30287">
    <property type="entry name" value="MEMBRANE COMPONENT OF PREDICTED ABC SUPERFAMILY METABOLITE UPTAKE TRANSPORTER"/>
    <property type="match status" value="1"/>
</dbReference>
<sequence length="872" mass="91136">MHGSLPNLAGGAPGPSPSMSPGGPSFLPSRLPLTLRLALRELRGGLRGFTVLLACIAIGVMTIAGVASLSRSLSDGLAREGRRILGGDVTFGLVHREASPQERAFLEARGRVSVVGFTRAMASAGDKGAALVELKAVGSDYPAVGELTTQPPMPPAEIFAARDGVYGAAADPALLARLDLKLGDRLTIGGAEIVLRTELVSEPDKIAGGIGFGPRLMVSLDALRASGLVQPGSLNRFVYRVTLPSGDDAAVERTMSEARAALPEAGWEIRSRLNADPRFARSIERFTQFLTLVGLTALLVGGVGVANAVRAFVERKRASIATLKSLGAPGRQVVGIYLTQVMLIAGIGILAGLVVGAVLPFALDAAFGALLPLPLNPTLAPGELVVAALYGVLTALAFAIGPLGRAHDVAVSGLFRDTVDPDRRWPRPRYLGILALALAGLVGLALATAYDRGVALIFIAAAGLAFGLLRLVAAGLMALARRLPRPARAAPRLALANLHRPGALTPSIVLSLGLGITLLVTLSLIDANITRTLTRSLPARAPSLFFLDIPSRDAEAFDQFLGRAAPRGKIERVPMMRGRITALNGVAAGQVKAGEDAAWVLDGDRGITYAEDLPDGSTITAGRWWKGEEAGKPLVSFDDQLARSLKLKVGDTVTVNVLGRSLTVTIANLRHVEWRNLGINFVMVFSPGTFRGAPHSDLATLTLPEGPDAALEARILRDAAKEFPSVSSVRVKDALDAVNDLVAKLVFAIRGASAVAIATSLFVLAGALAAGHRARLYDAVVLKTLGATRARLLFAYTMEYGALGLATALFGLAAGTLAGWVILTKVMRLDFALDLSGALLAAVLAVVVAIVLGLAGTWRILSQKPAQYLRNL</sequence>